<keyword evidence="3 5" id="KW-1133">Transmembrane helix</keyword>
<feature type="non-terminal residue" evidence="6">
    <location>
        <position position="412"/>
    </location>
</feature>
<organism evidence="6 7">
    <name type="scientific">Aureobasidium melanogenum</name>
    <name type="common">Aureobasidium pullulans var. melanogenum</name>
    <dbReference type="NCBI Taxonomy" id="46634"/>
    <lineage>
        <taxon>Eukaryota</taxon>
        <taxon>Fungi</taxon>
        <taxon>Dikarya</taxon>
        <taxon>Ascomycota</taxon>
        <taxon>Pezizomycotina</taxon>
        <taxon>Dothideomycetes</taxon>
        <taxon>Dothideomycetidae</taxon>
        <taxon>Dothideales</taxon>
        <taxon>Saccotheciaceae</taxon>
        <taxon>Aureobasidium</taxon>
    </lineage>
</organism>
<evidence type="ECO:0000313" key="6">
    <source>
        <dbReference type="EMBL" id="KAG9700652.1"/>
    </source>
</evidence>
<comment type="subcellular location">
    <subcellularLocation>
        <location evidence="1">Membrane</location>
        <topology evidence="1">Multi-pass membrane protein</topology>
    </subcellularLocation>
</comment>
<evidence type="ECO:0000256" key="2">
    <source>
        <dbReference type="ARBA" id="ARBA00022692"/>
    </source>
</evidence>
<dbReference type="EMBL" id="JAHFXF010000012">
    <property type="protein sequence ID" value="KAG9700652.1"/>
    <property type="molecule type" value="Genomic_DNA"/>
</dbReference>
<evidence type="ECO:0000256" key="4">
    <source>
        <dbReference type="ARBA" id="ARBA00023136"/>
    </source>
</evidence>
<feature type="transmembrane region" description="Helical" evidence="5">
    <location>
        <begin position="38"/>
        <end position="58"/>
    </location>
</feature>
<gene>
    <name evidence="6" type="ORF">KCU76_g601</name>
</gene>
<keyword evidence="2 5" id="KW-0812">Transmembrane</keyword>
<dbReference type="InterPro" id="IPR007568">
    <property type="entry name" value="RTA1"/>
</dbReference>
<name>A0A9P8EWE7_AURME</name>
<dbReference type="AlphaFoldDB" id="A0A9P8EWE7"/>
<keyword evidence="4 5" id="KW-0472">Membrane</keyword>
<dbReference type="PANTHER" id="PTHR31465:SF35">
    <property type="entry name" value="RTA1 DOMAIN PROTEIN-RELATED"/>
    <property type="match status" value="1"/>
</dbReference>
<dbReference type="GO" id="GO:0016020">
    <property type="term" value="C:membrane"/>
    <property type="evidence" value="ECO:0007669"/>
    <property type="project" value="UniProtKB-SubCell"/>
</dbReference>
<feature type="transmembrane region" description="Helical" evidence="5">
    <location>
        <begin position="147"/>
        <end position="170"/>
    </location>
</feature>
<feature type="transmembrane region" description="Helical" evidence="5">
    <location>
        <begin position="70"/>
        <end position="93"/>
    </location>
</feature>
<reference evidence="6" key="1">
    <citation type="journal article" date="2021" name="J Fungi (Basel)">
        <title>Virulence traits and population genomics of the black yeast Aureobasidium melanogenum.</title>
        <authorList>
            <person name="Cernosa A."/>
            <person name="Sun X."/>
            <person name="Gostincar C."/>
            <person name="Fang C."/>
            <person name="Gunde-Cimerman N."/>
            <person name="Song Z."/>
        </authorList>
    </citation>
    <scope>NUCLEOTIDE SEQUENCE</scope>
    <source>
        <strain evidence="6">EXF-9911</strain>
    </source>
</reference>
<evidence type="ECO:0000256" key="5">
    <source>
        <dbReference type="SAM" id="Phobius"/>
    </source>
</evidence>
<sequence length="412" mass="46287">MAFEYYAYTPSKAIAIIACLIFVAITSLHLWQLFRTRTWFFIPFVLGGLFEVIGFAARAKSASQHPNYTLIPYIMQSLFLLLAPTLFAASIYMELGRILDLTDGDSRSPVRRKWLTKVFVLGDTLSFLTQSGGGGMLAGGSSFGNKIIIGGLFVQLLFFGLFLTSSVIFHKRMRKNPTTKVLTLPLPWVKHVRALYIGSVMILVRSVYRLIEYIQGGTSGYIVEHEYLLYALDALLMFLVMLVFFWVHPSEIRALLRGGNAMTGWKPLRVLANLQSTPMVFLYSDQALVRMDMDVHRFDFLIKNLYEISPAYRQISETGSTLAPGRVSAPRWHRAVLSSLIQLITFPVLVTDTVPPNAAAGVRKLHDRLRRSERSQSVFPAVEKEAYSFDLPSHLISFTSTSIPPAKASRVS</sequence>
<dbReference type="Pfam" id="PF04479">
    <property type="entry name" value="RTA1"/>
    <property type="match status" value="1"/>
</dbReference>
<evidence type="ECO:0000256" key="3">
    <source>
        <dbReference type="ARBA" id="ARBA00022989"/>
    </source>
</evidence>
<comment type="caution">
    <text evidence="6">The sequence shown here is derived from an EMBL/GenBank/DDBJ whole genome shotgun (WGS) entry which is preliminary data.</text>
</comment>
<dbReference type="PANTHER" id="PTHR31465">
    <property type="entry name" value="PROTEIN RTA1-RELATED"/>
    <property type="match status" value="1"/>
</dbReference>
<evidence type="ECO:0000256" key="1">
    <source>
        <dbReference type="ARBA" id="ARBA00004141"/>
    </source>
</evidence>
<feature type="transmembrane region" description="Helical" evidence="5">
    <location>
        <begin position="13"/>
        <end position="31"/>
    </location>
</feature>
<dbReference type="Proteomes" id="UP000779574">
    <property type="component" value="Unassembled WGS sequence"/>
</dbReference>
<evidence type="ECO:0000313" key="7">
    <source>
        <dbReference type="Proteomes" id="UP000779574"/>
    </source>
</evidence>
<feature type="transmembrane region" description="Helical" evidence="5">
    <location>
        <begin position="228"/>
        <end position="247"/>
    </location>
</feature>
<protein>
    <submittedName>
        <fullName evidence="6">RTA1 like protein</fullName>
    </submittedName>
</protein>
<accession>A0A9P8EWE7</accession>
<reference evidence="6" key="2">
    <citation type="submission" date="2021-08" db="EMBL/GenBank/DDBJ databases">
        <authorList>
            <person name="Gostincar C."/>
            <person name="Sun X."/>
            <person name="Song Z."/>
            <person name="Gunde-Cimerman N."/>
        </authorList>
    </citation>
    <scope>NUCLEOTIDE SEQUENCE</scope>
    <source>
        <strain evidence="6">EXF-9911</strain>
    </source>
</reference>
<proteinExistence type="predicted"/>